<dbReference type="AlphaFoldDB" id="A0A068X214"/>
<keyword evidence="2" id="KW-0547">Nucleotide-binding</keyword>
<dbReference type="EMBL" id="LK028596">
    <property type="protein sequence ID" value="CDS23944.1"/>
    <property type="molecule type" value="Genomic_DNA"/>
</dbReference>
<evidence type="ECO:0000256" key="3">
    <source>
        <dbReference type="ARBA" id="ARBA00022840"/>
    </source>
</evidence>
<name>A0A068X214_ECHGR</name>
<organism evidence="4">
    <name type="scientific">Echinococcus granulosus</name>
    <name type="common">Hydatid tapeworm</name>
    <dbReference type="NCBI Taxonomy" id="6210"/>
    <lineage>
        <taxon>Eukaryota</taxon>
        <taxon>Metazoa</taxon>
        <taxon>Spiralia</taxon>
        <taxon>Lophotrochozoa</taxon>
        <taxon>Platyhelminthes</taxon>
        <taxon>Cestoda</taxon>
        <taxon>Eucestoda</taxon>
        <taxon>Cyclophyllidea</taxon>
        <taxon>Taeniidae</taxon>
        <taxon>Echinococcus</taxon>
        <taxon>Echinococcus granulosus group</taxon>
    </lineage>
</organism>
<evidence type="ECO:0000313" key="5">
    <source>
        <dbReference type="Proteomes" id="UP000492820"/>
    </source>
</evidence>
<dbReference type="WBParaSite" id="EgrG_000052500">
    <property type="protein sequence ID" value="EgrG_000052500"/>
    <property type="gene ID" value="EgrG_000052500"/>
</dbReference>
<keyword evidence="4" id="KW-0346">Stress response</keyword>
<dbReference type="OrthoDB" id="2401965at2759"/>
<dbReference type="Gene3D" id="3.30.420.40">
    <property type="match status" value="2"/>
</dbReference>
<dbReference type="Pfam" id="PF00012">
    <property type="entry name" value="HSP70"/>
    <property type="match status" value="1"/>
</dbReference>
<dbReference type="Proteomes" id="UP000492820">
    <property type="component" value="Unassembled WGS sequence"/>
</dbReference>
<comment type="similarity">
    <text evidence="1">Belongs to the heat shock protein 70 family.</text>
</comment>
<keyword evidence="3" id="KW-0067">ATP-binding</keyword>
<dbReference type="InterPro" id="IPR013126">
    <property type="entry name" value="Hsp_70_fam"/>
</dbReference>
<reference evidence="6" key="3">
    <citation type="submission" date="2020-10" db="UniProtKB">
        <authorList>
            <consortium name="WormBaseParasite"/>
        </authorList>
    </citation>
    <scope>IDENTIFICATION</scope>
</reference>
<gene>
    <name evidence="4" type="ORF">EgrG_000052500</name>
</gene>
<reference evidence="4" key="2">
    <citation type="submission" date="2014-06" db="EMBL/GenBank/DDBJ databases">
        <authorList>
            <person name="Aslett M."/>
        </authorList>
    </citation>
    <scope>NUCLEOTIDE SEQUENCE</scope>
</reference>
<dbReference type="SUPFAM" id="SSF53067">
    <property type="entry name" value="Actin-like ATPase domain"/>
    <property type="match status" value="1"/>
</dbReference>
<accession>A0A068X214</accession>
<evidence type="ECO:0000256" key="2">
    <source>
        <dbReference type="ARBA" id="ARBA00022741"/>
    </source>
</evidence>
<proteinExistence type="inferred from homology"/>
<reference evidence="4 5" key="1">
    <citation type="journal article" date="2013" name="Nature">
        <title>The genomes of four tapeworm species reveal adaptations to parasitism.</title>
        <authorList>
            <person name="Tsai I.J."/>
            <person name="Zarowiecki M."/>
            <person name="Holroyd N."/>
            <person name="Garciarrubio A."/>
            <person name="Sanchez-Flores A."/>
            <person name="Brooks K.L."/>
            <person name="Tracey A."/>
            <person name="Bobes R.J."/>
            <person name="Fragoso G."/>
            <person name="Sciutto E."/>
            <person name="Aslett M."/>
            <person name="Beasley H."/>
            <person name="Bennett H.M."/>
            <person name="Cai J."/>
            <person name="Camicia F."/>
            <person name="Clark R."/>
            <person name="Cucher M."/>
            <person name="De Silva N."/>
            <person name="Day T.A."/>
            <person name="Deplazes P."/>
            <person name="Estrada K."/>
            <person name="Fernandez C."/>
            <person name="Holland P.W."/>
            <person name="Hou J."/>
            <person name="Hu S."/>
            <person name="Huckvale T."/>
            <person name="Hung S.S."/>
            <person name="Kamenetzky L."/>
            <person name="Keane J.A."/>
            <person name="Kiss F."/>
            <person name="Koziol U."/>
            <person name="Lambert O."/>
            <person name="Liu K."/>
            <person name="Luo X."/>
            <person name="Luo Y."/>
            <person name="Macchiaroli N."/>
            <person name="Nichol S."/>
            <person name="Paps J."/>
            <person name="Parkinson J."/>
            <person name="Pouchkina-Stantcheva N."/>
            <person name="Riddiford N."/>
            <person name="Rosenzvit M."/>
            <person name="Salinas G."/>
            <person name="Wasmuth J.D."/>
            <person name="Zamanian M."/>
            <person name="Zheng Y."/>
            <person name="Cai X."/>
            <person name="Soberon X."/>
            <person name="Olson P.D."/>
            <person name="Laclette J.P."/>
            <person name="Brehm K."/>
            <person name="Berriman M."/>
            <person name="Garciarrubio A."/>
            <person name="Bobes R.J."/>
            <person name="Fragoso G."/>
            <person name="Sanchez-Flores A."/>
            <person name="Estrada K."/>
            <person name="Cevallos M.A."/>
            <person name="Morett E."/>
            <person name="Gonzalez V."/>
            <person name="Portillo T."/>
            <person name="Ochoa-Leyva A."/>
            <person name="Jose M.V."/>
            <person name="Sciutto E."/>
            <person name="Landa A."/>
            <person name="Jimenez L."/>
            <person name="Valdes V."/>
            <person name="Carrero J.C."/>
            <person name="Larralde C."/>
            <person name="Morales-Montor J."/>
            <person name="Limon-Lason J."/>
            <person name="Soberon X."/>
            <person name="Laclette J.P."/>
        </authorList>
    </citation>
    <scope>NUCLEOTIDE SEQUENCE [LARGE SCALE GENOMIC DNA]</scope>
</reference>
<evidence type="ECO:0000313" key="4">
    <source>
        <dbReference type="EMBL" id="CDS23944.1"/>
    </source>
</evidence>
<protein>
    <submittedName>
        <fullName evidence="4 6">Heat shock protein 70</fullName>
    </submittedName>
</protein>
<dbReference type="PANTHER" id="PTHR19375">
    <property type="entry name" value="HEAT SHOCK PROTEIN 70KDA"/>
    <property type="match status" value="1"/>
</dbReference>
<evidence type="ECO:0000313" key="6">
    <source>
        <dbReference type="WBParaSite" id="EgrG_000052500"/>
    </source>
</evidence>
<evidence type="ECO:0000256" key="1">
    <source>
        <dbReference type="ARBA" id="ARBA00007381"/>
    </source>
</evidence>
<dbReference type="InterPro" id="IPR043129">
    <property type="entry name" value="ATPase_NBD"/>
</dbReference>
<dbReference type="Gene3D" id="3.90.640.10">
    <property type="entry name" value="Actin, Chain A, domain 4"/>
    <property type="match status" value="1"/>
</dbReference>
<dbReference type="GO" id="GO:0005524">
    <property type="term" value="F:ATP binding"/>
    <property type="evidence" value="ECO:0007669"/>
    <property type="project" value="UniProtKB-KW"/>
</dbReference>
<dbReference type="GO" id="GO:0140662">
    <property type="term" value="F:ATP-dependent protein folding chaperone"/>
    <property type="evidence" value="ECO:0007669"/>
    <property type="project" value="InterPro"/>
</dbReference>
<sequence length="183" mass="20115">MHEGKDVTTSMKAIDRLRKACKEAKLTLSSAVFTNMEVDSLLDSIDFSANIAWIQFGQIYSDLFSQVMDLVETVLSDARLSNVVVHEILLVGGSMRILKVQKMLQKFFTAGKLNKCINPNEAVVYGATLLAANLTGDKSLILLEVTSPSLRAKTEGGVMSTVMKCNPRSSTKREGFYRTAQDS</sequence>